<dbReference type="PANTHER" id="PTHR24186">
    <property type="entry name" value="PROTEIN PHOSPHATASE 1 REGULATORY SUBUNIT"/>
    <property type="match status" value="1"/>
</dbReference>
<sequence length="552" mass="60390">MSPLLLASACVGSWRAMCYLLDRKDWSAADVVPTKQFLELLEDGTDNAANSSLANHGASDVEEGGAGQTTWPPPLLEGVTTDGDTVLHVLATCGDTDSFLRCACLVFCKAGHLLSAQNTRGETPLHCAARSGRPRMVSRLIALARGSGETMVNEVLRKENMCRETALHEAVRHGSRHMVELLMAADSDLARFPRDGASPLYLAVLLEYNDIARSLYLTSGGNLSYSGSDGQNALHAAVLRNQEGVHFWIYRPWFPWERSVWHSGMTFDQVLQANAAPMYQIDDQGSFPLSRIWNTQDNDGNTALHLAVKLGFLDIFCLLLRNPENQRFLIDSALKYCHAKHGSRRLDHFEEQYIQPLDVENESAKLMSSTQTLGLGSVLMATVTFGASFTLPGDYNDDGTPTLSGRYAFDAFIAANSWAFACAGLATINLTYSGLNSVDLPLRIWHFDVAMFFASGALTSLVTAYALGLYVTLIPVAYAAAVAICVVSVIVTMYSFLDPWRGRTVARALYARLGSEALVIFARTVFLQGAMVLWPVVTSFIAGEIVATHRHK</sequence>
<feature type="transmembrane region" description="Helical" evidence="9">
    <location>
        <begin position="411"/>
        <end position="432"/>
    </location>
</feature>
<feature type="region of interest" description="Disordered" evidence="8">
    <location>
        <begin position="49"/>
        <end position="69"/>
    </location>
</feature>
<evidence type="ECO:0000256" key="9">
    <source>
        <dbReference type="SAM" id="Phobius"/>
    </source>
</evidence>
<dbReference type="Pfam" id="PF00023">
    <property type="entry name" value="Ank"/>
    <property type="match status" value="2"/>
</dbReference>
<evidence type="ECO:0000256" key="6">
    <source>
        <dbReference type="ARBA" id="ARBA00023136"/>
    </source>
</evidence>
<comment type="subcellular location">
    <subcellularLocation>
        <location evidence="1">Membrane</location>
        <topology evidence="1">Multi-pass membrane protein</topology>
    </subcellularLocation>
</comment>
<evidence type="ECO:0000256" key="7">
    <source>
        <dbReference type="PROSITE-ProRule" id="PRU00023"/>
    </source>
</evidence>
<feature type="transmembrane region" description="Helical" evidence="9">
    <location>
        <begin position="373"/>
        <end position="391"/>
    </location>
</feature>
<dbReference type="Pfam" id="PF12796">
    <property type="entry name" value="Ank_2"/>
    <property type="match status" value="1"/>
</dbReference>
<keyword evidence="5 7" id="KW-0040">ANK repeat</keyword>
<feature type="repeat" description="ANK" evidence="7">
    <location>
        <begin position="299"/>
        <end position="322"/>
    </location>
</feature>
<dbReference type="PANTHER" id="PTHR24186:SF50">
    <property type="entry name" value="ANKYRIN REPEAT-CONTAINING PROTEIN ITN1-LIKE ISOFORM X1"/>
    <property type="match status" value="1"/>
</dbReference>
<dbReference type="OrthoDB" id="1847170at2759"/>
<gene>
    <name evidence="11" type="ORF">HU200_020481</name>
</gene>
<keyword evidence="2 9" id="KW-0812">Transmembrane</keyword>
<dbReference type="PROSITE" id="PS50297">
    <property type="entry name" value="ANK_REP_REGION"/>
    <property type="match status" value="2"/>
</dbReference>
<evidence type="ECO:0000256" key="3">
    <source>
        <dbReference type="ARBA" id="ARBA00022737"/>
    </source>
</evidence>
<dbReference type="GO" id="GO:0005886">
    <property type="term" value="C:plasma membrane"/>
    <property type="evidence" value="ECO:0007669"/>
    <property type="project" value="TreeGrafter"/>
</dbReference>
<name>A0A835KDN0_9POAL</name>
<proteinExistence type="predicted"/>
<evidence type="ECO:0000259" key="10">
    <source>
        <dbReference type="Pfam" id="PF13962"/>
    </source>
</evidence>
<dbReference type="PROSITE" id="PS50088">
    <property type="entry name" value="ANK_REPEAT"/>
    <property type="match status" value="2"/>
</dbReference>
<keyword evidence="6 9" id="KW-0472">Membrane</keyword>
<feature type="repeat" description="ANK" evidence="7">
    <location>
        <begin position="120"/>
        <end position="141"/>
    </location>
</feature>
<feature type="transmembrane region" description="Helical" evidence="9">
    <location>
        <begin position="444"/>
        <end position="467"/>
    </location>
</feature>
<evidence type="ECO:0000256" key="5">
    <source>
        <dbReference type="ARBA" id="ARBA00023043"/>
    </source>
</evidence>
<evidence type="ECO:0000313" key="12">
    <source>
        <dbReference type="Proteomes" id="UP000636709"/>
    </source>
</evidence>
<keyword evidence="4 9" id="KW-1133">Transmembrane helix</keyword>
<dbReference type="InterPro" id="IPR036770">
    <property type="entry name" value="Ankyrin_rpt-contain_sf"/>
</dbReference>
<dbReference type="EMBL" id="JACEFO010001653">
    <property type="protein sequence ID" value="KAF8725913.1"/>
    <property type="molecule type" value="Genomic_DNA"/>
</dbReference>
<evidence type="ECO:0000256" key="2">
    <source>
        <dbReference type="ARBA" id="ARBA00022692"/>
    </source>
</evidence>
<dbReference type="AlphaFoldDB" id="A0A835KDN0"/>
<keyword evidence="12" id="KW-1185">Reference proteome</keyword>
<keyword evidence="3" id="KW-0677">Repeat</keyword>
<evidence type="ECO:0000256" key="8">
    <source>
        <dbReference type="SAM" id="MobiDB-lite"/>
    </source>
</evidence>
<dbReference type="InterPro" id="IPR026961">
    <property type="entry name" value="PGG_dom"/>
</dbReference>
<protein>
    <recommendedName>
        <fullName evidence="10">PGG domain-containing protein</fullName>
    </recommendedName>
</protein>
<dbReference type="Gene3D" id="1.25.40.20">
    <property type="entry name" value="Ankyrin repeat-containing domain"/>
    <property type="match status" value="2"/>
</dbReference>
<dbReference type="InterPro" id="IPR002110">
    <property type="entry name" value="Ankyrin_rpt"/>
</dbReference>
<organism evidence="11 12">
    <name type="scientific">Digitaria exilis</name>
    <dbReference type="NCBI Taxonomy" id="1010633"/>
    <lineage>
        <taxon>Eukaryota</taxon>
        <taxon>Viridiplantae</taxon>
        <taxon>Streptophyta</taxon>
        <taxon>Embryophyta</taxon>
        <taxon>Tracheophyta</taxon>
        <taxon>Spermatophyta</taxon>
        <taxon>Magnoliopsida</taxon>
        <taxon>Liliopsida</taxon>
        <taxon>Poales</taxon>
        <taxon>Poaceae</taxon>
        <taxon>PACMAD clade</taxon>
        <taxon>Panicoideae</taxon>
        <taxon>Panicodae</taxon>
        <taxon>Paniceae</taxon>
        <taxon>Anthephorinae</taxon>
        <taxon>Digitaria</taxon>
    </lineage>
</organism>
<evidence type="ECO:0000256" key="1">
    <source>
        <dbReference type="ARBA" id="ARBA00004141"/>
    </source>
</evidence>
<dbReference type="SMART" id="SM00248">
    <property type="entry name" value="ANK"/>
    <property type="match status" value="4"/>
</dbReference>
<dbReference type="Pfam" id="PF13962">
    <property type="entry name" value="PGG"/>
    <property type="match status" value="1"/>
</dbReference>
<feature type="domain" description="PGG" evidence="10">
    <location>
        <begin position="366"/>
        <end position="471"/>
    </location>
</feature>
<evidence type="ECO:0000256" key="4">
    <source>
        <dbReference type="ARBA" id="ARBA00022989"/>
    </source>
</evidence>
<accession>A0A835KDN0</accession>
<feature type="transmembrane region" description="Helical" evidence="9">
    <location>
        <begin position="473"/>
        <end position="497"/>
    </location>
</feature>
<dbReference type="Proteomes" id="UP000636709">
    <property type="component" value="Unassembled WGS sequence"/>
</dbReference>
<dbReference type="SUPFAM" id="SSF48403">
    <property type="entry name" value="Ankyrin repeat"/>
    <property type="match status" value="1"/>
</dbReference>
<evidence type="ECO:0000313" key="11">
    <source>
        <dbReference type="EMBL" id="KAF8725913.1"/>
    </source>
</evidence>
<reference evidence="11" key="1">
    <citation type="submission" date="2020-07" db="EMBL/GenBank/DDBJ databases">
        <title>Genome sequence and genetic diversity analysis of an under-domesticated orphan crop, white fonio (Digitaria exilis).</title>
        <authorList>
            <person name="Bennetzen J.L."/>
            <person name="Chen S."/>
            <person name="Ma X."/>
            <person name="Wang X."/>
            <person name="Yssel A.E.J."/>
            <person name="Chaluvadi S.R."/>
            <person name="Johnson M."/>
            <person name="Gangashetty P."/>
            <person name="Hamidou F."/>
            <person name="Sanogo M.D."/>
            <person name="Zwaenepoel A."/>
            <person name="Wallace J."/>
            <person name="Van De Peer Y."/>
            <person name="Van Deynze A."/>
        </authorList>
    </citation>
    <scope>NUCLEOTIDE SEQUENCE</scope>
    <source>
        <tissue evidence="11">Leaves</tissue>
    </source>
</reference>
<comment type="caution">
    <text evidence="11">The sequence shown here is derived from an EMBL/GenBank/DDBJ whole genome shotgun (WGS) entry which is preliminary data.</text>
</comment>